<evidence type="ECO:0000259" key="3">
    <source>
        <dbReference type="Pfam" id="PF25954"/>
    </source>
</evidence>
<dbReference type="InterPro" id="IPR058792">
    <property type="entry name" value="Beta-barrel_RND_2"/>
</dbReference>
<reference evidence="5 6" key="1">
    <citation type="submission" date="2019-02" db="EMBL/GenBank/DDBJ databases">
        <title>Deep-cultivation of Planctomycetes and their phenomic and genomic characterization uncovers novel biology.</title>
        <authorList>
            <person name="Wiegand S."/>
            <person name="Jogler M."/>
            <person name="Boedeker C."/>
            <person name="Pinto D."/>
            <person name="Vollmers J."/>
            <person name="Rivas-Marin E."/>
            <person name="Kohn T."/>
            <person name="Peeters S.H."/>
            <person name="Heuer A."/>
            <person name="Rast P."/>
            <person name="Oberbeckmann S."/>
            <person name="Bunk B."/>
            <person name="Jeske O."/>
            <person name="Meyerdierks A."/>
            <person name="Storesund J.E."/>
            <person name="Kallscheuer N."/>
            <person name="Luecker S."/>
            <person name="Lage O.M."/>
            <person name="Pohl T."/>
            <person name="Merkel B.J."/>
            <person name="Hornburger P."/>
            <person name="Mueller R.-W."/>
            <person name="Bruemmer F."/>
            <person name="Labrenz M."/>
            <person name="Spormann A.M."/>
            <person name="Op den Camp H."/>
            <person name="Overmann J."/>
            <person name="Amann R."/>
            <person name="Jetten M.S.M."/>
            <person name="Mascher T."/>
            <person name="Medema M.H."/>
            <person name="Devos D.P."/>
            <person name="Kaster A.-K."/>
            <person name="Ovreas L."/>
            <person name="Rohde M."/>
            <person name="Galperin M.Y."/>
            <person name="Jogler C."/>
        </authorList>
    </citation>
    <scope>NUCLEOTIDE SEQUENCE [LARGE SCALE GENOMIC DNA]</scope>
    <source>
        <strain evidence="5 6">Pla133</strain>
    </source>
</reference>
<dbReference type="Proteomes" id="UP000316921">
    <property type="component" value="Chromosome"/>
</dbReference>
<dbReference type="Gene3D" id="1.10.287.470">
    <property type="entry name" value="Helix hairpin bin"/>
    <property type="match status" value="1"/>
</dbReference>
<dbReference type="GO" id="GO:1990281">
    <property type="term" value="C:efflux pump complex"/>
    <property type="evidence" value="ECO:0007669"/>
    <property type="project" value="TreeGrafter"/>
</dbReference>
<sequence precursor="true">MANRLLPALLVAGVAALASFPTTASRIEDPGYPCVLLPSAQVRLSPAADGVLAEILVERGDSVRAGDLVARLESGVEAAELALARTRADQDRGVELARVRVDELERKVARLAPLAEQRIASAEVFDGAQVELATARLQLEQAAVEADIAGLEAQRAQARLAQRELRSPVDGIVTELHLEVGEFSSRSGEVALVELAAIDPLIADVRVPLTLFDDVRVGDVVTARVDLDGGLEVEARVTAVDRVADAASGTIRVRIELPNADDALPAGAPARVLFSSLD</sequence>
<dbReference type="Pfam" id="PF25954">
    <property type="entry name" value="Beta-barrel_RND_2"/>
    <property type="match status" value="1"/>
</dbReference>
<dbReference type="PANTHER" id="PTHR30469">
    <property type="entry name" value="MULTIDRUG RESISTANCE PROTEIN MDTA"/>
    <property type="match status" value="1"/>
</dbReference>
<dbReference type="Gene3D" id="2.40.30.170">
    <property type="match status" value="1"/>
</dbReference>
<accession>A0A518BNL5</accession>
<name>A0A518BNL5_9BACT</name>
<evidence type="ECO:0000259" key="4">
    <source>
        <dbReference type="Pfam" id="PF25973"/>
    </source>
</evidence>
<dbReference type="PANTHER" id="PTHR30469:SF15">
    <property type="entry name" value="HLYD FAMILY OF SECRETION PROTEINS"/>
    <property type="match status" value="1"/>
</dbReference>
<dbReference type="NCBIfam" id="TIGR01730">
    <property type="entry name" value="RND_mfp"/>
    <property type="match status" value="1"/>
</dbReference>
<evidence type="ECO:0000313" key="6">
    <source>
        <dbReference type="Proteomes" id="UP000316921"/>
    </source>
</evidence>
<feature type="signal peptide" evidence="2">
    <location>
        <begin position="1"/>
        <end position="24"/>
    </location>
</feature>
<dbReference type="EMBL" id="CP036287">
    <property type="protein sequence ID" value="QDU68547.1"/>
    <property type="molecule type" value="Genomic_DNA"/>
</dbReference>
<dbReference type="InterPro" id="IPR058647">
    <property type="entry name" value="BSH_CzcB-like"/>
</dbReference>
<protein>
    <submittedName>
        <fullName evidence="5">Multidrug resistance protein MdtA</fullName>
    </submittedName>
</protein>
<dbReference type="AlphaFoldDB" id="A0A518BNL5"/>
<feature type="domain" description="CzcB-like barrel-sandwich hybrid" evidence="4">
    <location>
        <begin position="42"/>
        <end position="187"/>
    </location>
</feature>
<dbReference type="InterPro" id="IPR006143">
    <property type="entry name" value="RND_pump_MFP"/>
</dbReference>
<keyword evidence="2" id="KW-0732">Signal</keyword>
<evidence type="ECO:0000256" key="1">
    <source>
        <dbReference type="ARBA" id="ARBA00009477"/>
    </source>
</evidence>
<feature type="domain" description="CusB-like beta-barrel" evidence="3">
    <location>
        <begin position="205"/>
        <end position="275"/>
    </location>
</feature>
<keyword evidence="6" id="KW-1185">Reference proteome</keyword>
<dbReference type="KEGG" id="pbap:Pla133_36450"/>
<dbReference type="Pfam" id="PF25973">
    <property type="entry name" value="BSH_CzcB"/>
    <property type="match status" value="1"/>
</dbReference>
<evidence type="ECO:0000256" key="2">
    <source>
        <dbReference type="SAM" id="SignalP"/>
    </source>
</evidence>
<feature type="chain" id="PRO_5021835279" evidence="2">
    <location>
        <begin position="25"/>
        <end position="278"/>
    </location>
</feature>
<proteinExistence type="inferred from homology"/>
<organism evidence="5 6">
    <name type="scientific">Engelhardtia mirabilis</name>
    <dbReference type="NCBI Taxonomy" id="2528011"/>
    <lineage>
        <taxon>Bacteria</taxon>
        <taxon>Pseudomonadati</taxon>
        <taxon>Planctomycetota</taxon>
        <taxon>Planctomycetia</taxon>
        <taxon>Planctomycetia incertae sedis</taxon>
        <taxon>Engelhardtia</taxon>
    </lineage>
</organism>
<comment type="similarity">
    <text evidence="1">Belongs to the membrane fusion protein (MFP) (TC 8.A.1) family.</text>
</comment>
<gene>
    <name evidence="5" type="primary">mdtA_4</name>
    <name evidence="5" type="ORF">Pla133_36450</name>
</gene>
<evidence type="ECO:0000313" key="5">
    <source>
        <dbReference type="EMBL" id="QDU68547.1"/>
    </source>
</evidence>
<dbReference type="GO" id="GO:0015562">
    <property type="term" value="F:efflux transmembrane transporter activity"/>
    <property type="evidence" value="ECO:0007669"/>
    <property type="project" value="TreeGrafter"/>
</dbReference>
<dbReference type="SUPFAM" id="SSF111369">
    <property type="entry name" value="HlyD-like secretion proteins"/>
    <property type="match status" value="1"/>
</dbReference>
<dbReference type="Gene3D" id="2.40.50.100">
    <property type="match status" value="1"/>
</dbReference>
<dbReference type="RefSeq" id="WP_145067644.1">
    <property type="nucleotide sequence ID" value="NZ_CP036287.1"/>
</dbReference>